<evidence type="ECO:0000256" key="2">
    <source>
        <dbReference type="ARBA" id="ARBA00022722"/>
    </source>
</evidence>
<dbReference type="GO" id="GO:0042781">
    <property type="term" value="F:3'-tRNA processing endoribonuclease activity"/>
    <property type="evidence" value="ECO:0007669"/>
    <property type="project" value="TreeGrafter"/>
</dbReference>
<keyword evidence="3 6" id="KW-0255">Endonuclease</keyword>
<comment type="catalytic activity">
    <reaction evidence="6">
        <text>Endonucleolytic cleavage of RNA, removing 5'-extranucleotides from tRNA precursor.</text>
        <dbReference type="EC" id="3.1.26.5"/>
    </reaction>
</comment>
<dbReference type="HAMAP" id="MF_00227">
    <property type="entry name" value="RNase_P"/>
    <property type="match status" value="1"/>
</dbReference>
<protein>
    <recommendedName>
        <fullName evidence="6 7">Ribonuclease P protein component</fullName>
        <shortName evidence="6">RNase P protein</shortName>
        <shortName evidence="6">RNaseP protein</shortName>
        <ecNumber evidence="6 7">3.1.26.5</ecNumber>
    </recommendedName>
    <alternativeName>
        <fullName evidence="6">Protein C5</fullName>
    </alternativeName>
</protein>
<evidence type="ECO:0000256" key="4">
    <source>
        <dbReference type="ARBA" id="ARBA00022801"/>
    </source>
</evidence>
<dbReference type="PANTHER" id="PTHR33992:SF1">
    <property type="entry name" value="RIBONUCLEASE P PROTEIN COMPONENT"/>
    <property type="match status" value="1"/>
</dbReference>
<comment type="function">
    <text evidence="6">RNaseP catalyzes the removal of the 5'-leader sequence from pre-tRNA to produce the mature 5'-terminus. It can also cleave other RNA substrates such as 4.5S RNA. The protein component plays an auxiliary but essential role in vivo by binding to the 5'-leader sequence and broadening the substrate specificity of the ribozyme.</text>
</comment>
<dbReference type="InterPro" id="IPR020568">
    <property type="entry name" value="Ribosomal_Su5_D2-typ_SF"/>
</dbReference>
<dbReference type="InterPro" id="IPR000100">
    <property type="entry name" value="RNase_P"/>
</dbReference>
<dbReference type="GO" id="GO:0000049">
    <property type="term" value="F:tRNA binding"/>
    <property type="evidence" value="ECO:0007669"/>
    <property type="project" value="UniProtKB-UniRule"/>
</dbReference>
<evidence type="ECO:0000256" key="5">
    <source>
        <dbReference type="ARBA" id="ARBA00022884"/>
    </source>
</evidence>
<dbReference type="EC" id="3.1.26.5" evidence="6 7"/>
<keyword evidence="2 6" id="KW-0540">Nuclease</keyword>
<name>A0A517ME57_9BACT</name>
<dbReference type="EMBL" id="CP036262">
    <property type="protein sequence ID" value="QDS93175.1"/>
    <property type="molecule type" value="Genomic_DNA"/>
</dbReference>
<evidence type="ECO:0000256" key="1">
    <source>
        <dbReference type="ARBA" id="ARBA00022694"/>
    </source>
</evidence>
<keyword evidence="5 6" id="KW-0694">RNA-binding</keyword>
<dbReference type="RefSeq" id="WP_145351353.1">
    <property type="nucleotide sequence ID" value="NZ_CP036262.1"/>
</dbReference>
<dbReference type="AlphaFoldDB" id="A0A517ME57"/>
<keyword evidence="4 6" id="KW-0378">Hydrolase</keyword>
<dbReference type="OrthoDB" id="9810867at2"/>
<dbReference type="NCBIfam" id="TIGR00188">
    <property type="entry name" value="rnpA"/>
    <property type="match status" value="1"/>
</dbReference>
<organism evidence="8 9">
    <name type="scientific">Roseimaritima multifibrata</name>
    <dbReference type="NCBI Taxonomy" id="1930274"/>
    <lineage>
        <taxon>Bacteria</taxon>
        <taxon>Pseudomonadati</taxon>
        <taxon>Planctomycetota</taxon>
        <taxon>Planctomycetia</taxon>
        <taxon>Pirellulales</taxon>
        <taxon>Pirellulaceae</taxon>
        <taxon>Roseimaritima</taxon>
    </lineage>
</organism>
<evidence type="ECO:0000313" key="8">
    <source>
        <dbReference type="EMBL" id="QDS93175.1"/>
    </source>
</evidence>
<dbReference type="Pfam" id="PF00825">
    <property type="entry name" value="Ribonuclease_P"/>
    <property type="match status" value="1"/>
</dbReference>
<sequence>MVERRQTFPKQVRLTGRDSFGHVIQKGGFAADGILVAHVLPNALAYSRFGITIPKRTGNAVVRNRWKRHIRESLREIRVDVAQGCDFVIRPKKGAELDAKQIRRGMIKLLSRAVKRLPS</sequence>
<evidence type="ECO:0000256" key="3">
    <source>
        <dbReference type="ARBA" id="ARBA00022759"/>
    </source>
</evidence>
<dbReference type="InterPro" id="IPR014721">
    <property type="entry name" value="Ribsml_uS5_D2-typ_fold_subgr"/>
</dbReference>
<comment type="similarity">
    <text evidence="6">Belongs to the RnpA family.</text>
</comment>
<dbReference type="GO" id="GO:0030677">
    <property type="term" value="C:ribonuclease P complex"/>
    <property type="evidence" value="ECO:0007669"/>
    <property type="project" value="TreeGrafter"/>
</dbReference>
<dbReference type="GO" id="GO:0001682">
    <property type="term" value="P:tRNA 5'-leader removal"/>
    <property type="evidence" value="ECO:0007669"/>
    <property type="project" value="UniProtKB-UniRule"/>
</dbReference>
<dbReference type="KEGG" id="rml:FF011L_19340"/>
<keyword evidence="9" id="KW-1185">Reference proteome</keyword>
<evidence type="ECO:0000256" key="7">
    <source>
        <dbReference type="NCBIfam" id="TIGR00188"/>
    </source>
</evidence>
<dbReference type="Gene3D" id="3.30.230.10">
    <property type="match status" value="1"/>
</dbReference>
<accession>A0A517ME57</accession>
<keyword evidence="1 6" id="KW-0819">tRNA processing</keyword>
<proteinExistence type="inferred from homology"/>
<dbReference type="GO" id="GO:0004526">
    <property type="term" value="F:ribonuclease P activity"/>
    <property type="evidence" value="ECO:0007669"/>
    <property type="project" value="UniProtKB-UniRule"/>
</dbReference>
<reference evidence="8 9" key="1">
    <citation type="submission" date="2019-02" db="EMBL/GenBank/DDBJ databases">
        <title>Deep-cultivation of Planctomycetes and their phenomic and genomic characterization uncovers novel biology.</title>
        <authorList>
            <person name="Wiegand S."/>
            <person name="Jogler M."/>
            <person name="Boedeker C."/>
            <person name="Pinto D."/>
            <person name="Vollmers J."/>
            <person name="Rivas-Marin E."/>
            <person name="Kohn T."/>
            <person name="Peeters S.H."/>
            <person name="Heuer A."/>
            <person name="Rast P."/>
            <person name="Oberbeckmann S."/>
            <person name="Bunk B."/>
            <person name="Jeske O."/>
            <person name="Meyerdierks A."/>
            <person name="Storesund J.E."/>
            <person name="Kallscheuer N."/>
            <person name="Luecker S."/>
            <person name="Lage O.M."/>
            <person name="Pohl T."/>
            <person name="Merkel B.J."/>
            <person name="Hornburger P."/>
            <person name="Mueller R.-W."/>
            <person name="Bruemmer F."/>
            <person name="Labrenz M."/>
            <person name="Spormann A.M."/>
            <person name="Op den Camp H."/>
            <person name="Overmann J."/>
            <person name="Amann R."/>
            <person name="Jetten M.S.M."/>
            <person name="Mascher T."/>
            <person name="Medema M.H."/>
            <person name="Devos D.P."/>
            <person name="Kaster A.-K."/>
            <person name="Ovreas L."/>
            <person name="Rohde M."/>
            <person name="Galperin M.Y."/>
            <person name="Jogler C."/>
        </authorList>
    </citation>
    <scope>NUCLEOTIDE SEQUENCE [LARGE SCALE GENOMIC DNA]</scope>
    <source>
        <strain evidence="8 9">FF011L</strain>
    </source>
</reference>
<dbReference type="Proteomes" id="UP000320672">
    <property type="component" value="Chromosome"/>
</dbReference>
<evidence type="ECO:0000256" key="6">
    <source>
        <dbReference type="HAMAP-Rule" id="MF_00227"/>
    </source>
</evidence>
<comment type="subunit">
    <text evidence="6">Consists of a catalytic RNA component (M1 or rnpB) and a protein subunit.</text>
</comment>
<dbReference type="SUPFAM" id="SSF54211">
    <property type="entry name" value="Ribosomal protein S5 domain 2-like"/>
    <property type="match status" value="1"/>
</dbReference>
<dbReference type="PANTHER" id="PTHR33992">
    <property type="entry name" value="RIBONUCLEASE P PROTEIN COMPONENT"/>
    <property type="match status" value="1"/>
</dbReference>
<evidence type="ECO:0000313" key="9">
    <source>
        <dbReference type="Proteomes" id="UP000320672"/>
    </source>
</evidence>
<gene>
    <name evidence="6 8" type="primary">rnpA</name>
    <name evidence="8" type="ORF">FF011L_19340</name>
</gene>